<evidence type="ECO:0000256" key="3">
    <source>
        <dbReference type="ARBA" id="ARBA00022553"/>
    </source>
</evidence>
<dbReference type="GO" id="GO:0006355">
    <property type="term" value="P:regulation of DNA-templated transcription"/>
    <property type="evidence" value="ECO:0007669"/>
    <property type="project" value="InterPro"/>
</dbReference>
<dbReference type="PANTHER" id="PTHR23341:SF2">
    <property type="entry name" value="HIGH MOBILITY GROUP PROTEIN HMG-12"/>
    <property type="match status" value="1"/>
</dbReference>
<dbReference type="GO" id="GO:0010557">
    <property type="term" value="P:positive regulation of macromolecule biosynthetic process"/>
    <property type="evidence" value="ECO:0007669"/>
    <property type="project" value="UniProtKB-ARBA"/>
</dbReference>
<dbReference type="EMBL" id="KN838600">
    <property type="protein sequence ID" value="KIK01913.1"/>
    <property type="molecule type" value="Genomic_DNA"/>
</dbReference>
<dbReference type="PROSITE" id="PS00354">
    <property type="entry name" value="HMGI_Y"/>
    <property type="match status" value="2"/>
</dbReference>
<comment type="subcellular location">
    <subcellularLocation>
        <location evidence="1">Nucleus</location>
    </subcellularLocation>
</comment>
<protein>
    <submittedName>
        <fullName evidence="11">Uncharacterized protein</fullName>
    </submittedName>
</protein>
<dbReference type="Proteomes" id="UP000054477">
    <property type="component" value="Unassembled WGS sequence"/>
</dbReference>
<dbReference type="Pfam" id="PF02178">
    <property type="entry name" value="AT_hook"/>
    <property type="match status" value="6"/>
</dbReference>
<dbReference type="GO" id="GO:0005634">
    <property type="term" value="C:nucleus"/>
    <property type="evidence" value="ECO:0007669"/>
    <property type="project" value="UniProtKB-SubCell"/>
</dbReference>
<dbReference type="HOGENOM" id="CLU_669106_0_0_1"/>
<feature type="compositionally biased region" description="Basic and acidic residues" evidence="10">
    <location>
        <begin position="245"/>
        <end position="256"/>
    </location>
</feature>
<evidence type="ECO:0000256" key="6">
    <source>
        <dbReference type="ARBA" id="ARBA00023015"/>
    </source>
</evidence>
<evidence type="ECO:0000256" key="4">
    <source>
        <dbReference type="ARBA" id="ARBA00022737"/>
    </source>
</evidence>
<dbReference type="AlphaFoldDB" id="A0A0C9Y1G4"/>
<evidence type="ECO:0000256" key="7">
    <source>
        <dbReference type="ARBA" id="ARBA00023125"/>
    </source>
</evidence>
<keyword evidence="6" id="KW-0805">Transcription regulation</keyword>
<keyword evidence="5" id="KW-0007">Acetylation</keyword>
<reference evidence="11 12" key="1">
    <citation type="submission" date="2014-04" db="EMBL/GenBank/DDBJ databases">
        <authorList>
            <consortium name="DOE Joint Genome Institute"/>
            <person name="Kuo A."/>
            <person name="Kohler A."/>
            <person name="Nagy L.G."/>
            <person name="Floudas D."/>
            <person name="Copeland A."/>
            <person name="Barry K.W."/>
            <person name="Cichocki N."/>
            <person name="Veneault-Fourrey C."/>
            <person name="LaButti K."/>
            <person name="Lindquist E.A."/>
            <person name="Lipzen A."/>
            <person name="Lundell T."/>
            <person name="Morin E."/>
            <person name="Murat C."/>
            <person name="Sun H."/>
            <person name="Tunlid A."/>
            <person name="Henrissat B."/>
            <person name="Grigoriev I.V."/>
            <person name="Hibbett D.S."/>
            <person name="Martin F."/>
            <person name="Nordberg H.P."/>
            <person name="Cantor M.N."/>
            <person name="Hua S.X."/>
        </authorList>
    </citation>
    <scope>NUCLEOTIDE SEQUENCE [LARGE SCALE GENOMIC DNA]</scope>
    <source>
        <strain evidence="11 12">LaAM-08-1</strain>
    </source>
</reference>
<feature type="compositionally biased region" description="Polar residues" evidence="10">
    <location>
        <begin position="64"/>
        <end position="75"/>
    </location>
</feature>
<feature type="compositionally biased region" description="Polar residues" evidence="10">
    <location>
        <begin position="325"/>
        <end position="335"/>
    </location>
</feature>
<gene>
    <name evidence="11" type="ORF">K443DRAFT_678051</name>
</gene>
<dbReference type="PRINTS" id="PR00929">
    <property type="entry name" value="ATHOOK"/>
</dbReference>
<dbReference type="GO" id="GO:0000785">
    <property type="term" value="C:chromatin"/>
    <property type="evidence" value="ECO:0007669"/>
    <property type="project" value="InterPro"/>
</dbReference>
<evidence type="ECO:0000256" key="1">
    <source>
        <dbReference type="ARBA" id="ARBA00004123"/>
    </source>
</evidence>
<evidence type="ECO:0000256" key="2">
    <source>
        <dbReference type="ARBA" id="ARBA00010812"/>
    </source>
</evidence>
<evidence type="ECO:0000313" key="12">
    <source>
        <dbReference type="Proteomes" id="UP000054477"/>
    </source>
</evidence>
<reference evidence="12" key="2">
    <citation type="submission" date="2015-01" db="EMBL/GenBank/DDBJ databases">
        <title>Evolutionary Origins and Diversification of the Mycorrhizal Mutualists.</title>
        <authorList>
            <consortium name="DOE Joint Genome Institute"/>
            <consortium name="Mycorrhizal Genomics Consortium"/>
            <person name="Kohler A."/>
            <person name="Kuo A."/>
            <person name="Nagy L.G."/>
            <person name="Floudas D."/>
            <person name="Copeland A."/>
            <person name="Barry K.W."/>
            <person name="Cichocki N."/>
            <person name="Veneault-Fourrey C."/>
            <person name="LaButti K."/>
            <person name="Lindquist E.A."/>
            <person name="Lipzen A."/>
            <person name="Lundell T."/>
            <person name="Morin E."/>
            <person name="Murat C."/>
            <person name="Riley R."/>
            <person name="Ohm R."/>
            <person name="Sun H."/>
            <person name="Tunlid A."/>
            <person name="Henrissat B."/>
            <person name="Grigoriev I.V."/>
            <person name="Hibbett D.S."/>
            <person name="Martin F."/>
        </authorList>
    </citation>
    <scope>NUCLEOTIDE SEQUENCE [LARGE SCALE GENOMIC DNA]</scope>
    <source>
        <strain evidence="12">LaAM-08-1</strain>
    </source>
</reference>
<keyword evidence="12" id="KW-1185">Reference proteome</keyword>
<keyword evidence="3" id="KW-0597">Phosphoprotein</keyword>
<comment type="similarity">
    <text evidence="2">Belongs to the HMGA family.</text>
</comment>
<evidence type="ECO:0000313" key="11">
    <source>
        <dbReference type="EMBL" id="KIK01913.1"/>
    </source>
</evidence>
<evidence type="ECO:0000256" key="5">
    <source>
        <dbReference type="ARBA" id="ARBA00022990"/>
    </source>
</evidence>
<proteinExistence type="inferred from homology"/>
<dbReference type="GO" id="GO:0003677">
    <property type="term" value="F:DNA binding"/>
    <property type="evidence" value="ECO:0007669"/>
    <property type="project" value="UniProtKB-KW"/>
</dbReference>
<name>A0A0C9Y1G4_9AGAR</name>
<feature type="compositionally biased region" description="Acidic residues" evidence="10">
    <location>
        <begin position="347"/>
        <end position="356"/>
    </location>
</feature>
<dbReference type="GO" id="GO:0003712">
    <property type="term" value="F:transcription coregulator activity"/>
    <property type="evidence" value="ECO:0007669"/>
    <property type="project" value="TreeGrafter"/>
</dbReference>
<organism evidence="11 12">
    <name type="scientific">Laccaria amethystina LaAM-08-1</name>
    <dbReference type="NCBI Taxonomy" id="1095629"/>
    <lineage>
        <taxon>Eukaryota</taxon>
        <taxon>Fungi</taxon>
        <taxon>Dikarya</taxon>
        <taxon>Basidiomycota</taxon>
        <taxon>Agaricomycotina</taxon>
        <taxon>Agaricomycetes</taxon>
        <taxon>Agaricomycetidae</taxon>
        <taxon>Agaricales</taxon>
        <taxon>Agaricineae</taxon>
        <taxon>Hydnangiaceae</taxon>
        <taxon>Laccaria</taxon>
    </lineage>
</organism>
<dbReference type="InterPro" id="IPR000637">
    <property type="entry name" value="HMGI/Y_DNA-bd_CS"/>
</dbReference>
<dbReference type="InterPro" id="IPR000116">
    <property type="entry name" value="HMGA"/>
</dbReference>
<evidence type="ECO:0000256" key="10">
    <source>
        <dbReference type="SAM" id="MobiDB-lite"/>
    </source>
</evidence>
<dbReference type="SMART" id="SM00384">
    <property type="entry name" value="AT_hook"/>
    <property type="match status" value="6"/>
</dbReference>
<dbReference type="OrthoDB" id="3892913at2759"/>
<feature type="compositionally biased region" description="Acidic residues" evidence="10">
    <location>
        <begin position="297"/>
        <end position="315"/>
    </location>
</feature>
<keyword evidence="9" id="KW-0539">Nucleus</keyword>
<dbReference type="PRINTS" id="PR00930">
    <property type="entry name" value="HIGHMOBLTYIY"/>
</dbReference>
<keyword evidence="7" id="KW-0238">DNA-binding</keyword>
<sequence length="375" mass="40429">MAAIENSMDGGNFPWDMLKADCLRLICIQLGRRSAMPARREEMLTFLQDVSKNGLDATLEEQESSPSRFKTSQKSLGEEPTTPTTRKRTRQDDEEEYVHEEGEKSGYNTRHKGAKRVRVSDPGPGSSTISAPGKRGRGRPRKSDTSLLPKRGRGRPRKSESIAAASASVKRGRGRPRKSDAPAVSAKGSKVIVKRGRGRPKKSDVAQATDEMTSAVKRGRGRPSKASIEDATVPVKYRRGRGHHKDSEPLVDDVVKRGRGRPRKNPIVPTDAENGGGKPTFEGVFVTPRGMLKVAAGDEEGQDGDDDGGVDEEQLLEDHLLTNPEGDSSNFGGSNKENDPALALQNDELDAEADAEGEADADLILLGATSASPSV</sequence>
<evidence type="ECO:0000256" key="9">
    <source>
        <dbReference type="ARBA" id="ARBA00023242"/>
    </source>
</evidence>
<feature type="region of interest" description="Disordered" evidence="10">
    <location>
        <begin position="58"/>
        <end position="356"/>
    </location>
</feature>
<keyword evidence="8" id="KW-0804">Transcription</keyword>
<dbReference type="InterPro" id="IPR017956">
    <property type="entry name" value="AT_hook_DNA-bd_motif"/>
</dbReference>
<accession>A0A0C9Y1G4</accession>
<evidence type="ECO:0000256" key="8">
    <source>
        <dbReference type="ARBA" id="ARBA00023163"/>
    </source>
</evidence>
<keyword evidence="4" id="KW-0677">Repeat</keyword>
<dbReference type="PANTHER" id="PTHR23341">
    <property type="entry name" value="HIGH MOBILITY GROUP PROTEINS HMG-A AND C"/>
    <property type="match status" value="1"/>
</dbReference>